<dbReference type="RefSeq" id="XP_003061147.1">
    <property type="nucleotide sequence ID" value="XM_003061101.1"/>
</dbReference>
<organism evidence="9">
    <name type="scientific">Micromonas pusilla (strain CCMP1545)</name>
    <name type="common">Picoplanktonic green alga</name>
    <dbReference type="NCBI Taxonomy" id="564608"/>
    <lineage>
        <taxon>Eukaryota</taxon>
        <taxon>Viridiplantae</taxon>
        <taxon>Chlorophyta</taxon>
        <taxon>Mamiellophyceae</taxon>
        <taxon>Mamiellales</taxon>
        <taxon>Mamiellaceae</taxon>
        <taxon>Micromonas</taxon>
    </lineage>
</organism>
<sequence>MPRTAVSVYHSFGFESTKRNNLHYIAPDVVVFTVGNEVQTLHLVTGAQTYLHGVDGKGVGMVCVHPSKRILAVGEKGTDPNVYVYEYPRMKLRKIMRGGTERSYACGRFSPDGDTLATVGGFPDFWLTLWDWRTESIVLRSKAFSQDVFDVQFSPFFPGQLTTSGTGHVRFWKMAETFTGLKLQGEIGRFGNEDLSDIAGYAELPDGKVLSGTESGRMLLWDGGLIK</sequence>
<reference evidence="8 9" key="1">
    <citation type="journal article" date="2009" name="Science">
        <title>Green evolution and dynamic adaptations revealed by genomes of the marine picoeukaryotes Micromonas.</title>
        <authorList>
            <person name="Worden A.Z."/>
            <person name="Lee J.H."/>
            <person name="Mock T."/>
            <person name="Rouze P."/>
            <person name="Simmons M.P."/>
            <person name="Aerts A.L."/>
            <person name="Allen A.E."/>
            <person name="Cuvelier M.L."/>
            <person name="Derelle E."/>
            <person name="Everett M.V."/>
            <person name="Foulon E."/>
            <person name="Grimwood J."/>
            <person name="Gundlach H."/>
            <person name="Henrissat B."/>
            <person name="Napoli C."/>
            <person name="McDonald S.M."/>
            <person name="Parker M.S."/>
            <person name="Rombauts S."/>
            <person name="Salamov A."/>
            <person name="Von Dassow P."/>
            <person name="Badger J.H."/>
            <person name="Coutinho P.M."/>
            <person name="Demir E."/>
            <person name="Dubchak I."/>
            <person name="Gentemann C."/>
            <person name="Eikrem W."/>
            <person name="Gready J.E."/>
            <person name="John U."/>
            <person name="Lanier W."/>
            <person name="Lindquist E.A."/>
            <person name="Lucas S."/>
            <person name="Mayer K.F."/>
            <person name="Moreau H."/>
            <person name="Not F."/>
            <person name="Otillar R."/>
            <person name="Panaud O."/>
            <person name="Pangilinan J."/>
            <person name="Paulsen I."/>
            <person name="Piegu B."/>
            <person name="Poliakov A."/>
            <person name="Robbens S."/>
            <person name="Schmutz J."/>
            <person name="Toulza E."/>
            <person name="Wyss T."/>
            <person name="Zelensky A."/>
            <person name="Zhou K."/>
            <person name="Armbrust E.V."/>
            <person name="Bhattacharya D."/>
            <person name="Goodenough U.W."/>
            <person name="Van de Peer Y."/>
            <person name="Grigoriev I.V."/>
        </authorList>
    </citation>
    <scope>NUCLEOTIDE SEQUENCE [LARGE SCALE GENOMIC DNA]</scope>
    <source>
        <strain evidence="8 9">CCMP1545</strain>
    </source>
</reference>
<dbReference type="AlphaFoldDB" id="C1MZ37"/>
<dbReference type="Proteomes" id="UP000001876">
    <property type="component" value="Unassembled WGS sequence"/>
</dbReference>
<gene>
    <name evidence="8" type="ORF">MICPUCDRAFT_19653</name>
</gene>
<evidence type="ECO:0000256" key="4">
    <source>
        <dbReference type="ARBA" id="ARBA00022737"/>
    </source>
</evidence>
<dbReference type="PANTHER" id="PTHR14885:SF3">
    <property type="entry name" value="CILIA- AND FLAGELLA-ASSOCIATED PROTEIN 44"/>
    <property type="match status" value="1"/>
</dbReference>
<keyword evidence="5" id="KW-0175">Coiled coil</keyword>
<evidence type="ECO:0000256" key="1">
    <source>
        <dbReference type="ARBA" id="ARBA00004430"/>
    </source>
</evidence>
<evidence type="ECO:0000313" key="9">
    <source>
        <dbReference type="Proteomes" id="UP000001876"/>
    </source>
</evidence>
<dbReference type="SUPFAM" id="SSF50978">
    <property type="entry name" value="WD40 repeat-like"/>
    <property type="match status" value="1"/>
</dbReference>
<evidence type="ECO:0000256" key="7">
    <source>
        <dbReference type="ARBA" id="ARBA00023273"/>
    </source>
</evidence>
<keyword evidence="3" id="KW-0853">WD repeat</keyword>
<accession>C1MZ37</accession>
<keyword evidence="9" id="KW-1185">Reference proteome</keyword>
<comment type="subcellular location">
    <subcellularLocation>
        <location evidence="1">Cytoplasm</location>
        <location evidence="1">Cytoskeleton</location>
        <location evidence="1">Cilium axoneme</location>
    </subcellularLocation>
</comment>
<dbReference type="OrthoDB" id="498908at2759"/>
<protein>
    <submittedName>
        <fullName evidence="8">Predicted protein</fullName>
    </submittedName>
</protein>
<dbReference type="GeneID" id="9686329"/>
<dbReference type="InterPro" id="IPR015943">
    <property type="entry name" value="WD40/YVTN_repeat-like_dom_sf"/>
</dbReference>
<keyword evidence="2" id="KW-0963">Cytoplasm</keyword>
<dbReference type="GO" id="GO:0005930">
    <property type="term" value="C:axoneme"/>
    <property type="evidence" value="ECO:0007669"/>
    <property type="project" value="UniProtKB-SubCell"/>
</dbReference>
<keyword evidence="7" id="KW-0966">Cell projection</keyword>
<dbReference type="KEGG" id="mpp:MICPUCDRAFT_19653"/>
<dbReference type="Gene3D" id="2.130.10.10">
    <property type="entry name" value="YVTN repeat-like/Quinoprotein amine dehydrogenase"/>
    <property type="match status" value="1"/>
</dbReference>
<evidence type="ECO:0000256" key="2">
    <source>
        <dbReference type="ARBA" id="ARBA00022490"/>
    </source>
</evidence>
<dbReference type="PANTHER" id="PTHR14885">
    <property type="entry name" value="CILIA- AND FLAGELLA-ASSOCIATED PROTEIN 43-RELATED"/>
    <property type="match status" value="1"/>
</dbReference>
<feature type="non-terminal residue" evidence="8">
    <location>
        <position position="227"/>
    </location>
</feature>
<evidence type="ECO:0000256" key="5">
    <source>
        <dbReference type="ARBA" id="ARBA00023054"/>
    </source>
</evidence>
<keyword evidence="6" id="KW-0206">Cytoskeleton</keyword>
<name>C1MZ37_MICPC</name>
<dbReference type="STRING" id="564608.C1MZ37"/>
<evidence type="ECO:0000313" key="8">
    <source>
        <dbReference type="EMBL" id="EEH54797.1"/>
    </source>
</evidence>
<evidence type="ECO:0000256" key="3">
    <source>
        <dbReference type="ARBA" id="ARBA00022574"/>
    </source>
</evidence>
<evidence type="ECO:0000256" key="6">
    <source>
        <dbReference type="ARBA" id="ARBA00023212"/>
    </source>
</evidence>
<keyword evidence="4" id="KW-0677">Repeat</keyword>
<dbReference type="eggNOG" id="KOG2106">
    <property type="taxonomic scope" value="Eukaryota"/>
</dbReference>
<dbReference type="InterPro" id="IPR036322">
    <property type="entry name" value="WD40_repeat_dom_sf"/>
</dbReference>
<dbReference type="EMBL" id="GG663743">
    <property type="protein sequence ID" value="EEH54797.1"/>
    <property type="molecule type" value="Genomic_DNA"/>
</dbReference>
<proteinExistence type="predicted"/>